<accession>A0A7W6MNY2</accession>
<protein>
    <submittedName>
        <fullName evidence="1">Ribonuclease T2</fullName>
        <ecNumber evidence="1">4.6.1.19</ecNumber>
    </submittedName>
</protein>
<comment type="caution">
    <text evidence="1">The sequence shown here is derived from an EMBL/GenBank/DDBJ whole genome shotgun (WGS) entry which is preliminary data.</text>
</comment>
<dbReference type="EMBL" id="JACIEM010000001">
    <property type="protein sequence ID" value="MBB4002344.1"/>
    <property type="molecule type" value="Genomic_DNA"/>
</dbReference>
<name>A0A7W6MNY2_9HYPH</name>
<evidence type="ECO:0000313" key="2">
    <source>
        <dbReference type="Proteomes" id="UP000588647"/>
    </source>
</evidence>
<gene>
    <name evidence="1" type="ORF">GGR03_001391</name>
</gene>
<dbReference type="RefSeq" id="WP_252920085.1">
    <property type="nucleotide sequence ID" value="NZ_JAAAMM010000001.1"/>
</dbReference>
<proteinExistence type="predicted"/>
<dbReference type="GO" id="GO:0033897">
    <property type="term" value="F:ribonuclease T2 activity"/>
    <property type="evidence" value="ECO:0007669"/>
    <property type="project" value="UniProtKB-EC"/>
</dbReference>
<keyword evidence="2" id="KW-1185">Reference proteome</keyword>
<organism evidence="1 2">
    <name type="scientific">Aurantimonas endophytica</name>
    <dbReference type="NCBI Taxonomy" id="1522175"/>
    <lineage>
        <taxon>Bacteria</taxon>
        <taxon>Pseudomonadati</taxon>
        <taxon>Pseudomonadota</taxon>
        <taxon>Alphaproteobacteria</taxon>
        <taxon>Hyphomicrobiales</taxon>
        <taxon>Aurantimonadaceae</taxon>
        <taxon>Aurantimonas</taxon>
    </lineage>
</organism>
<dbReference type="AlphaFoldDB" id="A0A7W6MNY2"/>
<dbReference type="EC" id="4.6.1.19" evidence="1"/>
<sequence>MRILTPMFLGAIVLLGGPAFANVPVTGRFIAEARCPSLPEIGTVDNPGAVATEPGREYRLVARTAAPATHYLIEIPGAEPPLRWVAIGCGRVESEGQAASLGQAKPTRFT</sequence>
<evidence type="ECO:0000313" key="1">
    <source>
        <dbReference type="EMBL" id="MBB4002344.1"/>
    </source>
</evidence>
<reference evidence="1 2" key="1">
    <citation type="submission" date="2020-08" db="EMBL/GenBank/DDBJ databases">
        <title>Genomic Encyclopedia of Type Strains, Phase IV (KMG-IV): sequencing the most valuable type-strain genomes for metagenomic binning, comparative biology and taxonomic classification.</title>
        <authorList>
            <person name="Goeker M."/>
        </authorList>
    </citation>
    <scope>NUCLEOTIDE SEQUENCE [LARGE SCALE GENOMIC DNA]</scope>
    <source>
        <strain evidence="1 2">DSM 103570</strain>
    </source>
</reference>
<keyword evidence="1" id="KW-0456">Lyase</keyword>
<dbReference type="Proteomes" id="UP000588647">
    <property type="component" value="Unassembled WGS sequence"/>
</dbReference>